<dbReference type="EMBL" id="CP073910">
    <property type="protein sequence ID" value="QUT04245.1"/>
    <property type="molecule type" value="Genomic_DNA"/>
</dbReference>
<dbReference type="OrthoDB" id="7203877at2"/>
<gene>
    <name evidence="2" type="ORF">KFK14_14245</name>
</gene>
<keyword evidence="3" id="KW-1185">Reference proteome</keyword>
<dbReference type="KEGG" id="spph:KFK14_14245"/>
<accession>A0A975K3J8</accession>
<dbReference type="Proteomes" id="UP000681425">
    <property type="component" value="Chromosome"/>
</dbReference>
<feature type="domain" description="Hemerythrin-like" evidence="1">
    <location>
        <begin position="2"/>
        <end position="131"/>
    </location>
</feature>
<organism evidence="2 3">
    <name type="scientific">Sphingobium phenoxybenzoativorans</name>
    <dbReference type="NCBI Taxonomy" id="1592790"/>
    <lineage>
        <taxon>Bacteria</taxon>
        <taxon>Pseudomonadati</taxon>
        <taxon>Pseudomonadota</taxon>
        <taxon>Alphaproteobacteria</taxon>
        <taxon>Sphingomonadales</taxon>
        <taxon>Sphingomonadaceae</taxon>
        <taxon>Sphingobium</taxon>
    </lineage>
</organism>
<protein>
    <submittedName>
        <fullName evidence="2">Hemerythrin domain-containing protein</fullName>
    </submittedName>
</protein>
<evidence type="ECO:0000259" key="1">
    <source>
        <dbReference type="Pfam" id="PF01814"/>
    </source>
</evidence>
<sequence length="162" mass="19005">MIERLLQDHDKMRSLAKELSEILSQPYPADLDHLAELRWDMASTIMTHLAFEDRAFYSKIEADPREHVRVLALKFRAELSEKFREYSAHTRNWTPARLQMEWSAYRACALEFLNWLIDRADREEKQLFPLITTGMVDSSSRNLTSVNWAREAFAMKDAIVGI</sequence>
<evidence type="ECO:0000313" key="3">
    <source>
        <dbReference type="Proteomes" id="UP000681425"/>
    </source>
</evidence>
<name>A0A975K3J8_9SPHN</name>
<dbReference type="Pfam" id="PF01814">
    <property type="entry name" value="Hemerythrin"/>
    <property type="match status" value="1"/>
</dbReference>
<reference evidence="2" key="1">
    <citation type="submission" date="2021-04" db="EMBL/GenBank/DDBJ databases">
        <title>Isolation of p-tert-butylphenol degrading bacteria Sphingobium phenoxybenzoativorans Tas13 from active sludge.</title>
        <authorList>
            <person name="Li Y."/>
        </authorList>
    </citation>
    <scope>NUCLEOTIDE SEQUENCE</scope>
    <source>
        <strain evidence="2">Tas13</strain>
    </source>
</reference>
<evidence type="ECO:0000313" key="2">
    <source>
        <dbReference type="EMBL" id="QUT04245.1"/>
    </source>
</evidence>
<dbReference type="InterPro" id="IPR012312">
    <property type="entry name" value="Hemerythrin-like"/>
</dbReference>
<dbReference type="RefSeq" id="WP_070157940.1">
    <property type="nucleotide sequence ID" value="NZ_CP073910.1"/>
</dbReference>
<dbReference type="Gene3D" id="1.20.120.520">
    <property type="entry name" value="nmb1532 protein domain like"/>
    <property type="match status" value="1"/>
</dbReference>
<dbReference type="AlphaFoldDB" id="A0A975K3J8"/>
<proteinExistence type="predicted"/>